<organism evidence="1 2">
    <name type="scientific">Grifola frondosa</name>
    <name type="common">Maitake</name>
    <name type="synonym">Polyporus frondosus</name>
    <dbReference type="NCBI Taxonomy" id="5627"/>
    <lineage>
        <taxon>Eukaryota</taxon>
        <taxon>Fungi</taxon>
        <taxon>Dikarya</taxon>
        <taxon>Basidiomycota</taxon>
        <taxon>Agaricomycotina</taxon>
        <taxon>Agaricomycetes</taxon>
        <taxon>Polyporales</taxon>
        <taxon>Grifolaceae</taxon>
        <taxon>Grifola</taxon>
    </lineage>
</organism>
<dbReference type="Proteomes" id="UP000092993">
    <property type="component" value="Unassembled WGS sequence"/>
</dbReference>
<evidence type="ECO:0000313" key="2">
    <source>
        <dbReference type="Proteomes" id="UP000092993"/>
    </source>
</evidence>
<proteinExistence type="predicted"/>
<protein>
    <submittedName>
        <fullName evidence="1">Uncharacterized protein</fullName>
    </submittedName>
</protein>
<reference evidence="1 2" key="1">
    <citation type="submission" date="2016-03" db="EMBL/GenBank/DDBJ databases">
        <title>Whole genome sequencing of Grifola frondosa 9006-11.</title>
        <authorList>
            <person name="Min B."/>
            <person name="Park H."/>
            <person name="Kim J.-G."/>
            <person name="Cho H."/>
            <person name="Oh Y.-L."/>
            <person name="Kong W.-S."/>
            <person name="Choi I.-G."/>
        </authorList>
    </citation>
    <scope>NUCLEOTIDE SEQUENCE [LARGE SCALE GENOMIC DNA]</scope>
    <source>
        <strain evidence="1 2">9006-11</strain>
    </source>
</reference>
<name>A0A1C7M719_GRIFR</name>
<accession>A0A1C7M719</accession>
<keyword evidence="2" id="KW-1185">Reference proteome</keyword>
<sequence length="73" mass="8366">MWNLRSIPSDFAEYEYHPPPYSVPSMGEHGWHVASVTSNSTRRLYIDLCDSCSDAANNHEPSERDFLSIDLLH</sequence>
<comment type="caution">
    <text evidence="1">The sequence shown here is derived from an EMBL/GenBank/DDBJ whole genome shotgun (WGS) entry which is preliminary data.</text>
</comment>
<dbReference type="AlphaFoldDB" id="A0A1C7M719"/>
<dbReference type="EMBL" id="LUGG01000009">
    <property type="protein sequence ID" value="OBZ72632.1"/>
    <property type="molecule type" value="Genomic_DNA"/>
</dbReference>
<evidence type="ECO:0000313" key="1">
    <source>
        <dbReference type="EMBL" id="OBZ72632.1"/>
    </source>
</evidence>
<gene>
    <name evidence="1" type="ORF">A0H81_07683</name>
</gene>